<name>A0A6P4B3W3_ARADU</name>
<evidence type="ECO:0000256" key="7">
    <source>
        <dbReference type="ARBA" id="ARBA00022737"/>
    </source>
</evidence>
<dbReference type="InterPro" id="IPR046956">
    <property type="entry name" value="RLP23-like"/>
</dbReference>
<dbReference type="InterPro" id="IPR001611">
    <property type="entry name" value="Leu-rich_rpt"/>
</dbReference>
<reference evidence="17 18" key="2">
    <citation type="submission" date="2025-04" db="UniProtKB">
        <authorList>
            <consortium name="RefSeq"/>
        </authorList>
    </citation>
    <scope>IDENTIFICATION</scope>
    <source>
        <tissue evidence="17 18">Whole plant</tissue>
    </source>
</reference>
<dbReference type="InterPro" id="IPR003591">
    <property type="entry name" value="Leu-rich_rpt_typical-subtyp"/>
</dbReference>
<evidence type="ECO:0000256" key="8">
    <source>
        <dbReference type="ARBA" id="ARBA00022989"/>
    </source>
</evidence>
<keyword evidence="7" id="KW-0677">Repeat</keyword>
<dbReference type="AlphaFoldDB" id="A0A6P4B3W3"/>
<sequence length="860" mass="98139">MDSNNIIWKRKYVFAMMLSTLCMMCSCCNERDKEILLKFKEGVTDPSGLLSSWKQEQDCCQWKGVTCHNITARVIHLTLSCDYYDVEEDEEYNSQKCLAGDIILSLLDMEYLQHLDLSYNDFSTISADSTVNSSTLNYIDLSYNNNLFIKSLEWLSQISSLEYIDLSNINLHMETNWLHWMTVLPSLVELYLESCKLEDISPSLEYANFSTSLQYINLYDNYFHSELPKWIFNLSSHVLKIDLSRNYFMGQLPNTLPNLHSLTWLALHDNYLNGSIPDWIGQLQYLAGLSIHDNYFSGSLPTNLGNLSSLNILMADGNLFTGVVSERNFAKLKNLKYLFFESPYITFDFDPLWIPPFQLERLYIGPLHPTLPQWLYTQTSLYFLLIQDSKFSFESANNNNNFWRFASTVQHLKLYNNTIEGDLSEAFLNSSIIVLTSNNFKGSLPRLSSNVVFFQVNNSSLSGSISRLLCHSKKSNNNLQYLDLSDNNLSGGLTDCWMNWKSLRYVNLGGNNLSGNIPPSMGFLSNLTSLHLHENNLSGDISSSSLQYCRSLSILNVRENSFSGNIPKWMPQSIRIVQLRSNKFIGNIPIQICQMPFLIVLDIAYNRISGHIPKCLNNITSFVDMHYSTSWIFYKFFDGRDFFTYRDDLILLVKGQQSKYDSNLKLIRMVDLSSNNLTGTMSPQLFSLSQLHFLNLSHNRLTGTIPKEIGNMTQLESLDLSKNELTGQIPESISSLSFLDNLNLSFNNLSGQIPSGTQLQSFSELSYIGNVDLCGPPLPKNCSNHGDDTKTLGENDDDGDESDFLSSLYMGLGVGFAVGFWGVCGAIFFSRKCRHAYFRFLYDLRDRFYVLLLTNLNSFH</sequence>
<proteinExistence type="inferred from homology"/>
<accession>A0A6P4B3W3</accession>
<organism evidence="16 17">
    <name type="scientific">Arachis duranensis</name>
    <name type="common">Wild peanut</name>
    <dbReference type="NCBI Taxonomy" id="130453"/>
    <lineage>
        <taxon>Eukaryota</taxon>
        <taxon>Viridiplantae</taxon>
        <taxon>Streptophyta</taxon>
        <taxon>Embryophyta</taxon>
        <taxon>Tracheophyta</taxon>
        <taxon>Spermatophyta</taxon>
        <taxon>Magnoliopsida</taxon>
        <taxon>eudicotyledons</taxon>
        <taxon>Gunneridae</taxon>
        <taxon>Pentapetalae</taxon>
        <taxon>rosids</taxon>
        <taxon>fabids</taxon>
        <taxon>Fabales</taxon>
        <taxon>Fabaceae</taxon>
        <taxon>Papilionoideae</taxon>
        <taxon>50 kb inversion clade</taxon>
        <taxon>dalbergioids sensu lato</taxon>
        <taxon>Dalbergieae</taxon>
        <taxon>Pterocarpus clade</taxon>
        <taxon>Arachis</taxon>
    </lineage>
</organism>
<dbReference type="InterPro" id="IPR032675">
    <property type="entry name" value="LRR_dom_sf"/>
</dbReference>
<keyword evidence="6 13" id="KW-0732">Signal</keyword>
<feature type="transmembrane region" description="Helical" evidence="12">
    <location>
        <begin position="808"/>
        <end position="829"/>
    </location>
</feature>
<keyword evidence="10" id="KW-0675">Receptor</keyword>
<comment type="similarity">
    <text evidence="2">Belongs to the RLP family.</text>
</comment>
<comment type="subcellular location">
    <subcellularLocation>
        <location evidence="1">Cell membrane</location>
        <topology evidence="1">Single-pass type I membrane protein</topology>
    </subcellularLocation>
</comment>
<dbReference type="GO" id="GO:0005886">
    <property type="term" value="C:plasma membrane"/>
    <property type="evidence" value="ECO:0007669"/>
    <property type="project" value="UniProtKB-SubCell"/>
</dbReference>
<feature type="domain" description="Leucine-rich repeat-containing N-terminal plant-type" evidence="14">
    <location>
        <begin position="30"/>
        <end position="67"/>
    </location>
</feature>
<keyword evidence="16" id="KW-1185">Reference proteome</keyword>
<dbReference type="Gene3D" id="3.80.10.10">
    <property type="entry name" value="Ribonuclease Inhibitor"/>
    <property type="match status" value="2"/>
</dbReference>
<evidence type="ECO:0000259" key="15">
    <source>
        <dbReference type="Pfam" id="PF23598"/>
    </source>
</evidence>
<dbReference type="PANTHER" id="PTHR48063">
    <property type="entry name" value="LRR RECEPTOR-LIKE KINASE"/>
    <property type="match status" value="1"/>
</dbReference>
<dbReference type="Pfam" id="PF13855">
    <property type="entry name" value="LRR_8"/>
    <property type="match status" value="2"/>
</dbReference>
<feature type="domain" description="Disease resistance R13L4/SHOC-2-like LRR" evidence="15">
    <location>
        <begin position="190"/>
        <end position="384"/>
    </location>
</feature>
<dbReference type="PANTHER" id="PTHR48063:SF52">
    <property type="entry name" value="LRR RECEPTOR-LIKE KINASE FAMILY PROTEIN"/>
    <property type="match status" value="1"/>
</dbReference>
<evidence type="ECO:0000256" key="5">
    <source>
        <dbReference type="ARBA" id="ARBA00022692"/>
    </source>
</evidence>
<evidence type="ECO:0000256" key="9">
    <source>
        <dbReference type="ARBA" id="ARBA00023136"/>
    </source>
</evidence>
<feature type="signal peptide" evidence="13">
    <location>
        <begin position="1"/>
        <end position="27"/>
    </location>
</feature>
<protein>
    <submittedName>
        <fullName evidence="17 18">Receptor-like protein EIX2 isoform X2</fullName>
    </submittedName>
</protein>
<evidence type="ECO:0000313" key="16">
    <source>
        <dbReference type="Proteomes" id="UP000515211"/>
    </source>
</evidence>
<dbReference type="Pfam" id="PF23598">
    <property type="entry name" value="LRR_14"/>
    <property type="match status" value="1"/>
</dbReference>
<dbReference type="InterPro" id="IPR055414">
    <property type="entry name" value="LRR_R13L4/SHOC2-like"/>
</dbReference>
<reference evidence="16" key="1">
    <citation type="journal article" date="2016" name="Nat. Genet.">
        <title>The genome sequences of Arachis duranensis and Arachis ipaensis, the diploid ancestors of cultivated peanut.</title>
        <authorList>
            <person name="Bertioli D.J."/>
            <person name="Cannon S.B."/>
            <person name="Froenicke L."/>
            <person name="Huang G."/>
            <person name="Farmer A.D."/>
            <person name="Cannon E.K."/>
            <person name="Liu X."/>
            <person name="Gao D."/>
            <person name="Clevenger J."/>
            <person name="Dash S."/>
            <person name="Ren L."/>
            <person name="Moretzsohn M.C."/>
            <person name="Shirasawa K."/>
            <person name="Huang W."/>
            <person name="Vidigal B."/>
            <person name="Abernathy B."/>
            <person name="Chu Y."/>
            <person name="Niederhuth C.E."/>
            <person name="Umale P."/>
            <person name="Araujo A.C."/>
            <person name="Kozik A."/>
            <person name="Kim K.D."/>
            <person name="Burow M.D."/>
            <person name="Varshney R.K."/>
            <person name="Wang X."/>
            <person name="Zhang X."/>
            <person name="Barkley N."/>
            <person name="Guimaraes P.M."/>
            <person name="Isobe S."/>
            <person name="Guo B."/>
            <person name="Liao B."/>
            <person name="Stalker H.T."/>
            <person name="Schmitz R.J."/>
            <person name="Scheffler B.E."/>
            <person name="Leal-Bertioli S.C."/>
            <person name="Xun X."/>
            <person name="Jackson S.A."/>
            <person name="Michelmore R."/>
            <person name="Ozias-Akins P."/>
        </authorList>
    </citation>
    <scope>NUCLEOTIDE SEQUENCE [LARGE SCALE GENOMIC DNA]</scope>
    <source>
        <strain evidence="16">cv. V14167</strain>
    </source>
</reference>
<dbReference type="GeneID" id="107459762"/>
<keyword evidence="11" id="KW-0325">Glycoprotein</keyword>
<dbReference type="Pfam" id="PF08263">
    <property type="entry name" value="LRRNT_2"/>
    <property type="match status" value="1"/>
</dbReference>
<evidence type="ECO:0000256" key="3">
    <source>
        <dbReference type="ARBA" id="ARBA00022475"/>
    </source>
</evidence>
<keyword evidence="5 12" id="KW-0812">Transmembrane</keyword>
<evidence type="ECO:0000259" key="14">
    <source>
        <dbReference type="Pfam" id="PF08263"/>
    </source>
</evidence>
<dbReference type="SUPFAM" id="SSF52047">
    <property type="entry name" value="RNI-like"/>
    <property type="match status" value="1"/>
</dbReference>
<keyword evidence="9 12" id="KW-0472">Membrane</keyword>
<evidence type="ECO:0000256" key="11">
    <source>
        <dbReference type="ARBA" id="ARBA00023180"/>
    </source>
</evidence>
<dbReference type="Proteomes" id="UP000515211">
    <property type="component" value="Chromosome 7"/>
</dbReference>
<evidence type="ECO:0000256" key="12">
    <source>
        <dbReference type="SAM" id="Phobius"/>
    </source>
</evidence>
<dbReference type="KEGG" id="adu:107459762"/>
<evidence type="ECO:0000313" key="17">
    <source>
        <dbReference type="RefSeq" id="XP_015933503.1"/>
    </source>
</evidence>
<evidence type="ECO:0000313" key="18">
    <source>
        <dbReference type="RefSeq" id="XP_052107380.1"/>
    </source>
</evidence>
<dbReference type="PRINTS" id="PR00019">
    <property type="entry name" value="LEURICHRPT"/>
</dbReference>
<keyword evidence="8 12" id="KW-1133">Transmembrane helix</keyword>
<dbReference type="InterPro" id="IPR013210">
    <property type="entry name" value="LRR_N_plant-typ"/>
</dbReference>
<dbReference type="Pfam" id="PF00560">
    <property type="entry name" value="LRR_1"/>
    <property type="match status" value="3"/>
</dbReference>
<dbReference type="RefSeq" id="XP_015933503.1">
    <property type="nucleotide sequence ID" value="XM_016078017.3"/>
</dbReference>
<gene>
    <name evidence="17 18" type="primary">LOC107459762</name>
</gene>
<keyword evidence="3" id="KW-1003">Cell membrane</keyword>
<feature type="chain" id="PRO_5044647010" evidence="13">
    <location>
        <begin position="28"/>
        <end position="860"/>
    </location>
</feature>
<keyword evidence="4" id="KW-0433">Leucine-rich repeat</keyword>
<evidence type="ECO:0000256" key="4">
    <source>
        <dbReference type="ARBA" id="ARBA00022614"/>
    </source>
</evidence>
<evidence type="ECO:0000256" key="13">
    <source>
        <dbReference type="SAM" id="SignalP"/>
    </source>
</evidence>
<dbReference type="SMART" id="SM00369">
    <property type="entry name" value="LRR_TYP"/>
    <property type="match status" value="6"/>
</dbReference>
<evidence type="ECO:0000256" key="10">
    <source>
        <dbReference type="ARBA" id="ARBA00023170"/>
    </source>
</evidence>
<evidence type="ECO:0000256" key="2">
    <source>
        <dbReference type="ARBA" id="ARBA00009592"/>
    </source>
</evidence>
<dbReference type="RefSeq" id="XP_052107380.1">
    <property type="nucleotide sequence ID" value="XM_052251420.1"/>
</dbReference>
<dbReference type="SUPFAM" id="SSF52058">
    <property type="entry name" value="L domain-like"/>
    <property type="match status" value="1"/>
</dbReference>
<dbReference type="FunFam" id="3.80.10.10:FF:000213">
    <property type="entry name" value="Tyrosine-sulfated glycopeptide receptor 1"/>
    <property type="match status" value="1"/>
</dbReference>
<evidence type="ECO:0000256" key="6">
    <source>
        <dbReference type="ARBA" id="ARBA00022729"/>
    </source>
</evidence>
<evidence type="ECO:0000256" key="1">
    <source>
        <dbReference type="ARBA" id="ARBA00004251"/>
    </source>
</evidence>